<proteinExistence type="predicted"/>
<dbReference type="Gene3D" id="3.30.360.10">
    <property type="entry name" value="Dihydrodipicolinate Reductase, domain 2"/>
    <property type="match status" value="1"/>
</dbReference>
<comment type="caution">
    <text evidence="1">The sequence shown here is derived from an EMBL/GenBank/DDBJ whole genome shotgun (WGS) entry which is preliminary data.</text>
</comment>
<evidence type="ECO:0000313" key="2">
    <source>
        <dbReference type="Proteomes" id="UP001177744"/>
    </source>
</evidence>
<organism evidence="1 2">
    <name type="scientific">Cnephaeus nilssonii</name>
    <name type="common">Northern bat</name>
    <name type="synonym">Eptesicus nilssonii</name>
    <dbReference type="NCBI Taxonomy" id="3371016"/>
    <lineage>
        <taxon>Eukaryota</taxon>
        <taxon>Metazoa</taxon>
        <taxon>Chordata</taxon>
        <taxon>Craniata</taxon>
        <taxon>Vertebrata</taxon>
        <taxon>Euteleostomi</taxon>
        <taxon>Mammalia</taxon>
        <taxon>Eutheria</taxon>
        <taxon>Laurasiatheria</taxon>
        <taxon>Chiroptera</taxon>
        <taxon>Yangochiroptera</taxon>
        <taxon>Vespertilionidae</taxon>
        <taxon>Cnephaeus</taxon>
    </lineage>
</organism>
<dbReference type="Proteomes" id="UP001177744">
    <property type="component" value="Unassembled WGS sequence"/>
</dbReference>
<reference evidence="1" key="1">
    <citation type="submission" date="2023-06" db="EMBL/GenBank/DDBJ databases">
        <title>Reference genome for the Northern bat (Eptesicus nilssonii), a most northern bat species.</title>
        <authorList>
            <person name="Laine V.N."/>
            <person name="Pulliainen A.T."/>
            <person name="Lilley T.M."/>
        </authorList>
    </citation>
    <scope>NUCLEOTIDE SEQUENCE</scope>
    <source>
        <strain evidence="1">BLF_Eptnil</strain>
        <tissue evidence="1">Kidney</tissue>
    </source>
</reference>
<dbReference type="AlphaFoldDB" id="A0AA40HXG6"/>
<gene>
    <name evidence="1" type="ORF">QTO34_019803</name>
</gene>
<sequence length="106" mass="11875">MSLPPNVLIMDLTYHLEKDSEYDDTKKLGKEALEGPQTASWATLKTRLSPVSHPLSTFHAGAYISFWGGGPYIALNNHFVKLISWSDNESDSSTWVMDLMASKKEE</sequence>
<keyword evidence="2" id="KW-1185">Reference proteome</keyword>
<dbReference type="EMBL" id="JAULJE010000009">
    <property type="protein sequence ID" value="KAK1339129.1"/>
    <property type="molecule type" value="Genomic_DNA"/>
</dbReference>
<protein>
    <submittedName>
        <fullName evidence="1">Uncharacterized protein</fullName>
    </submittedName>
</protein>
<accession>A0AA40HXG6</accession>
<dbReference type="SUPFAM" id="SSF55347">
    <property type="entry name" value="Glyceraldehyde-3-phosphate dehydrogenase-like, C-terminal domain"/>
    <property type="match status" value="1"/>
</dbReference>
<evidence type="ECO:0000313" key="1">
    <source>
        <dbReference type="EMBL" id="KAK1339129.1"/>
    </source>
</evidence>
<name>A0AA40HXG6_CNENI</name>